<dbReference type="PROSITE" id="PS51352">
    <property type="entry name" value="THIOREDOXIN_2"/>
    <property type="match status" value="1"/>
</dbReference>
<reference evidence="13" key="1">
    <citation type="submission" date="2023-07" db="EMBL/GenBank/DDBJ databases">
        <title>A draft genome of Kazachstania heterogenica Y-27499.</title>
        <authorList>
            <person name="Donic C."/>
            <person name="Kralova J.S."/>
            <person name="Fidel L."/>
            <person name="Ben-Dor S."/>
            <person name="Jung S."/>
        </authorList>
    </citation>
    <scope>NUCLEOTIDE SEQUENCE [LARGE SCALE GENOMIC DNA]</scope>
    <source>
        <strain evidence="13">Y27499</strain>
    </source>
</reference>
<dbReference type="GO" id="GO:0005507">
    <property type="term" value="F:copper ion binding"/>
    <property type="evidence" value="ECO:0007669"/>
    <property type="project" value="InterPro"/>
</dbReference>
<evidence type="ECO:0000256" key="5">
    <source>
        <dbReference type="ARBA" id="ARBA00023008"/>
    </source>
</evidence>
<dbReference type="GO" id="GO:0045454">
    <property type="term" value="P:cell redox homeostasis"/>
    <property type="evidence" value="ECO:0007669"/>
    <property type="project" value="UniProtKB-ARBA"/>
</dbReference>
<dbReference type="AlphaFoldDB" id="A0AAN7WTJ1"/>
<proteinExistence type="inferred from homology"/>
<dbReference type="GO" id="GO:0034599">
    <property type="term" value="P:cellular response to oxidative stress"/>
    <property type="evidence" value="ECO:0007669"/>
    <property type="project" value="UniProtKB-ARBA"/>
</dbReference>
<dbReference type="InterPro" id="IPR017276">
    <property type="entry name" value="Synth_of_cyt-c-oxidase_Sco1/2"/>
</dbReference>
<dbReference type="Pfam" id="PF02630">
    <property type="entry name" value="SCO1-SenC"/>
    <property type="match status" value="1"/>
</dbReference>
<evidence type="ECO:0000256" key="6">
    <source>
        <dbReference type="ARBA" id="ARBA00023128"/>
    </source>
</evidence>
<dbReference type="GO" id="GO:0033617">
    <property type="term" value="P:mitochondrial respiratory chain complex IV assembly"/>
    <property type="evidence" value="ECO:0007669"/>
    <property type="project" value="TreeGrafter"/>
</dbReference>
<comment type="subcellular location">
    <subcellularLocation>
        <location evidence="1 8">Mitochondrion inner membrane</location>
    </subcellularLocation>
</comment>
<evidence type="ECO:0000256" key="2">
    <source>
        <dbReference type="ARBA" id="ARBA00010996"/>
    </source>
</evidence>
<accession>A0AAN7WTJ1</accession>
<dbReference type="PIRSF" id="PIRSF037736">
    <property type="entry name" value="SCO1"/>
    <property type="match status" value="1"/>
</dbReference>
<dbReference type="InterPro" id="IPR003782">
    <property type="entry name" value="SCO1/SenC"/>
</dbReference>
<evidence type="ECO:0000256" key="4">
    <source>
        <dbReference type="ARBA" id="ARBA00022792"/>
    </source>
</evidence>
<dbReference type="InterPro" id="IPR036249">
    <property type="entry name" value="Thioredoxin-like_sf"/>
</dbReference>
<evidence type="ECO:0000256" key="8">
    <source>
        <dbReference type="PIRNR" id="PIRNR037736"/>
    </source>
</evidence>
<feature type="binding site" evidence="9">
    <location>
        <position position="158"/>
    </location>
    <ligand>
        <name>Cu cation</name>
        <dbReference type="ChEBI" id="CHEBI:23378"/>
    </ligand>
</feature>
<dbReference type="PANTHER" id="PTHR12151:SF5">
    <property type="entry name" value="AT19154P"/>
    <property type="match status" value="1"/>
</dbReference>
<evidence type="ECO:0000256" key="1">
    <source>
        <dbReference type="ARBA" id="ARBA00004273"/>
    </source>
</evidence>
<dbReference type="FunFam" id="3.40.30.10:FF:000013">
    <property type="entry name" value="Blast:Protein SCO1 homolog, mitochondrial"/>
    <property type="match status" value="1"/>
</dbReference>
<gene>
    <name evidence="12" type="ORF">RI543_001948</name>
</gene>
<dbReference type="CDD" id="cd02968">
    <property type="entry name" value="SCO"/>
    <property type="match status" value="1"/>
</dbReference>
<evidence type="ECO:0000256" key="10">
    <source>
        <dbReference type="PIRSR" id="PIRSR603782-2"/>
    </source>
</evidence>
<evidence type="ECO:0000256" key="9">
    <source>
        <dbReference type="PIRSR" id="PIRSR037736-1"/>
    </source>
</evidence>
<dbReference type="GO" id="GO:0006878">
    <property type="term" value="P:intracellular copper ion homeostasis"/>
    <property type="evidence" value="ECO:0007669"/>
    <property type="project" value="UniProtKB-UniRule"/>
</dbReference>
<evidence type="ECO:0000259" key="11">
    <source>
        <dbReference type="PROSITE" id="PS51352"/>
    </source>
</evidence>
<keyword evidence="13" id="KW-1185">Reference proteome</keyword>
<dbReference type="SUPFAM" id="SSF52833">
    <property type="entry name" value="Thioredoxin-like"/>
    <property type="match status" value="1"/>
</dbReference>
<dbReference type="Gene3D" id="3.40.30.10">
    <property type="entry name" value="Glutaredoxin"/>
    <property type="match status" value="1"/>
</dbReference>
<keyword evidence="4 8" id="KW-0999">Mitochondrion inner membrane</keyword>
<dbReference type="GO" id="GO:0016531">
    <property type="term" value="F:copper chaperone activity"/>
    <property type="evidence" value="ECO:0007669"/>
    <property type="project" value="InterPro"/>
</dbReference>
<feature type="binding site" evidence="9">
    <location>
        <position position="245"/>
    </location>
    <ligand>
        <name>Cu cation</name>
        <dbReference type="ChEBI" id="CHEBI:23378"/>
    </ligand>
</feature>
<keyword evidence="7" id="KW-0472">Membrane</keyword>
<evidence type="ECO:0000256" key="7">
    <source>
        <dbReference type="ARBA" id="ARBA00023136"/>
    </source>
</evidence>
<feature type="domain" description="Thioredoxin" evidence="11">
    <location>
        <begin position="116"/>
        <end position="280"/>
    </location>
</feature>
<feature type="binding site" evidence="9">
    <location>
        <position position="154"/>
    </location>
    <ligand>
        <name>Cu cation</name>
        <dbReference type="ChEBI" id="CHEBI:23378"/>
    </ligand>
</feature>
<dbReference type="EMBL" id="JAWIZZ010000040">
    <property type="protein sequence ID" value="KAK5780823.1"/>
    <property type="molecule type" value="Genomic_DNA"/>
</dbReference>
<evidence type="ECO:0000256" key="3">
    <source>
        <dbReference type="ARBA" id="ARBA00022723"/>
    </source>
</evidence>
<comment type="similarity">
    <text evidence="2 8">Belongs to the SCO1/2 family.</text>
</comment>
<dbReference type="Proteomes" id="UP001306508">
    <property type="component" value="Unassembled WGS sequence"/>
</dbReference>
<keyword evidence="10" id="KW-1015">Disulfide bond</keyword>
<organism evidence="12 13">
    <name type="scientific">Arxiozyma heterogenica</name>
    <dbReference type="NCBI Taxonomy" id="278026"/>
    <lineage>
        <taxon>Eukaryota</taxon>
        <taxon>Fungi</taxon>
        <taxon>Dikarya</taxon>
        <taxon>Ascomycota</taxon>
        <taxon>Saccharomycotina</taxon>
        <taxon>Saccharomycetes</taxon>
        <taxon>Saccharomycetales</taxon>
        <taxon>Saccharomycetaceae</taxon>
        <taxon>Arxiozyma</taxon>
    </lineage>
</organism>
<keyword evidence="6 8" id="KW-0496">Mitochondrion</keyword>
<dbReference type="GO" id="GO:0005743">
    <property type="term" value="C:mitochondrial inner membrane"/>
    <property type="evidence" value="ECO:0007669"/>
    <property type="project" value="UniProtKB-SubCell"/>
</dbReference>
<feature type="disulfide bond" description="Redox-active" evidence="10">
    <location>
        <begin position="154"/>
        <end position="158"/>
    </location>
</feature>
<keyword evidence="5 9" id="KW-0186">Copper</keyword>
<evidence type="ECO:0000313" key="12">
    <source>
        <dbReference type="EMBL" id="KAK5780823.1"/>
    </source>
</evidence>
<evidence type="ECO:0000313" key="13">
    <source>
        <dbReference type="Proteomes" id="UP001306508"/>
    </source>
</evidence>
<sequence>MFKPSVRILKYQVTSSLRVSLVGRSIQKAFSTTSFRLKNNKESITNDTNILNEIKDIPLKDIKVNIKNKIDIPTTDPTDGFMNWKSIGLFTFVSGGLYYWAYNKKKELEIIKEDEANRAAVGGPFKLIDQNGNEFTERNFLGRFSLLYFGFSHCPDVCPAELDKLAIWIERIKKDCNVDVQPVFITCDPIRDTPEVLRHYLKDFHPSIIGLTGTHSRIKEMCKNYKVFFSTPANANPKEDYIVDHSAFTYVIDPEGQFMEAIGTIYDDDEGLERIEQHIKTFLPKAEREKRLNKWYAFLFR</sequence>
<comment type="caution">
    <text evidence="12">The sequence shown here is derived from an EMBL/GenBank/DDBJ whole genome shotgun (WGS) entry which is preliminary data.</text>
</comment>
<keyword evidence="3 9" id="KW-0479">Metal-binding</keyword>
<dbReference type="PANTHER" id="PTHR12151">
    <property type="entry name" value="ELECTRON TRANSPORT PROTIN SCO1/SENC FAMILY MEMBER"/>
    <property type="match status" value="1"/>
</dbReference>
<protein>
    <recommendedName>
        <fullName evidence="11">Thioredoxin domain-containing protein</fullName>
    </recommendedName>
</protein>
<dbReference type="InterPro" id="IPR013766">
    <property type="entry name" value="Thioredoxin_domain"/>
</dbReference>
<name>A0AAN7WTJ1_9SACH</name>